<dbReference type="Gene3D" id="3.30.420.10">
    <property type="entry name" value="Ribonuclease H-like superfamily/Ribonuclease H"/>
    <property type="match status" value="1"/>
</dbReference>
<gene>
    <name evidence="2" type="ORF">LCGC14_1979800</name>
</gene>
<dbReference type="InterPro" id="IPR013520">
    <property type="entry name" value="Ribonucl_H"/>
</dbReference>
<organism evidence="2">
    <name type="scientific">marine sediment metagenome</name>
    <dbReference type="NCBI Taxonomy" id="412755"/>
    <lineage>
        <taxon>unclassified sequences</taxon>
        <taxon>metagenomes</taxon>
        <taxon>ecological metagenomes</taxon>
    </lineage>
</organism>
<proteinExistence type="predicted"/>
<comment type="caution">
    <text evidence="2">The sequence shown here is derived from an EMBL/GenBank/DDBJ whole genome shotgun (WGS) entry which is preliminary data.</text>
</comment>
<dbReference type="SUPFAM" id="SSF53098">
    <property type="entry name" value="Ribonuclease H-like"/>
    <property type="match status" value="1"/>
</dbReference>
<dbReference type="AlphaFoldDB" id="A0A0F9HMK8"/>
<dbReference type="EMBL" id="LAZR01022131">
    <property type="protein sequence ID" value="KKL82935.1"/>
    <property type="molecule type" value="Genomic_DNA"/>
</dbReference>
<sequence>MIVYSIDIETTGLDPERNQVLEIGVARGEIYDDSPLDTWHCYVDHDELCINPFALNMNRDLLKEIYQLKQTDPGRLIPPSRIFPFFQKWLNEMGLAKRAKLIACGRNFNGFDRQFLKRLGFDDLFRHRVIDPTVLFMRRGDEYPPSLEEAAKRAGLPPRISHRAIDDAIQSIGCVRSYFAKD</sequence>
<dbReference type="InterPro" id="IPR036397">
    <property type="entry name" value="RNaseH_sf"/>
</dbReference>
<dbReference type="InterPro" id="IPR012337">
    <property type="entry name" value="RNaseH-like_sf"/>
</dbReference>
<protein>
    <recommendedName>
        <fullName evidence="1">Exonuclease domain-containing protein</fullName>
    </recommendedName>
</protein>
<dbReference type="GO" id="GO:0003676">
    <property type="term" value="F:nucleic acid binding"/>
    <property type="evidence" value="ECO:0007669"/>
    <property type="project" value="InterPro"/>
</dbReference>
<feature type="domain" description="Exonuclease" evidence="1">
    <location>
        <begin position="2"/>
        <end position="181"/>
    </location>
</feature>
<evidence type="ECO:0000313" key="2">
    <source>
        <dbReference type="EMBL" id="KKL82935.1"/>
    </source>
</evidence>
<evidence type="ECO:0000259" key="1">
    <source>
        <dbReference type="SMART" id="SM00479"/>
    </source>
</evidence>
<accession>A0A0F9HMK8</accession>
<dbReference type="SMART" id="SM00479">
    <property type="entry name" value="EXOIII"/>
    <property type="match status" value="1"/>
</dbReference>
<reference evidence="2" key="1">
    <citation type="journal article" date="2015" name="Nature">
        <title>Complex archaea that bridge the gap between prokaryotes and eukaryotes.</title>
        <authorList>
            <person name="Spang A."/>
            <person name="Saw J.H."/>
            <person name="Jorgensen S.L."/>
            <person name="Zaremba-Niedzwiedzka K."/>
            <person name="Martijn J."/>
            <person name="Lind A.E."/>
            <person name="van Eijk R."/>
            <person name="Schleper C."/>
            <person name="Guy L."/>
            <person name="Ettema T.J."/>
        </authorList>
    </citation>
    <scope>NUCLEOTIDE SEQUENCE</scope>
</reference>
<name>A0A0F9HMK8_9ZZZZ</name>